<accession>A0A291G8B0</accession>
<dbReference type="InterPro" id="IPR050644">
    <property type="entry name" value="PG_Glycine_Bridge_Synth"/>
</dbReference>
<dbReference type="RefSeq" id="WP_096804582.1">
    <property type="nucleotide sequence ID" value="NZ_CP022196.1"/>
</dbReference>
<dbReference type="InterPro" id="IPR038740">
    <property type="entry name" value="BioF2-like_GNAT_dom"/>
</dbReference>
<dbReference type="SUPFAM" id="SSF55729">
    <property type="entry name" value="Acyl-CoA N-acyltransferases (Nat)"/>
    <property type="match status" value="1"/>
</dbReference>
<dbReference type="STRING" id="1758178.GCA_001550095_03421"/>
<dbReference type="Proteomes" id="UP000217935">
    <property type="component" value="Chromosome"/>
</dbReference>
<reference evidence="2 3" key="1">
    <citation type="submission" date="2017-06" db="EMBL/GenBank/DDBJ databases">
        <title>Celeribacter sp. TSPH2 complete genome sequence.</title>
        <authorList>
            <person name="Woo J.-H."/>
            <person name="Kim H.-S."/>
        </authorList>
    </citation>
    <scope>NUCLEOTIDE SEQUENCE [LARGE SCALE GENOMIC DNA]</scope>
    <source>
        <strain evidence="2 3">TSPH2</strain>
    </source>
</reference>
<gene>
    <name evidence="2" type="ORF">CEW89_01055</name>
</gene>
<dbReference type="EMBL" id="CP022196">
    <property type="protein sequence ID" value="ATG46282.1"/>
    <property type="molecule type" value="Genomic_DNA"/>
</dbReference>
<feature type="domain" description="BioF2-like acetyltransferase" evidence="1">
    <location>
        <begin position="146"/>
        <end position="266"/>
    </location>
</feature>
<proteinExistence type="predicted"/>
<dbReference type="OrthoDB" id="341858at2"/>
<dbReference type="PANTHER" id="PTHR36174:SF1">
    <property type="entry name" value="LIPID II:GLYCINE GLYCYLTRANSFERASE"/>
    <property type="match status" value="1"/>
</dbReference>
<keyword evidence="3" id="KW-1185">Reference proteome</keyword>
<organism evidence="2 3">
    <name type="scientific">Celeribacter ethanolicus</name>
    <dbReference type="NCBI Taxonomy" id="1758178"/>
    <lineage>
        <taxon>Bacteria</taxon>
        <taxon>Pseudomonadati</taxon>
        <taxon>Pseudomonadota</taxon>
        <taxon>Alphaproteobacteria</taxon>
        <taxon>Rhodobacterales</taxon>
        <taxon>Roseobacteraceae</taxon>
        <taxon>Celeribacter</taxon>
    </lineage>
</organism>
<evidence type="ECO:0000313" key="3">
    <source>
        <dbReference type="Proteomes" id="UP000217935"/>
    </source>
</evidence>
<protein>
    <recommendedName>
        <fullName evidence="1">BioF2-like acetyltransferase domain-containing protein</fullName>
    </recommendedName>
</protein>
<sequence>MDTHEITDETHWEELADTVDAPLSQRWLYGEAAKRIGRDARRFVISDCRTPLALAQVLLRPAFGTEISVTFRGPLFLTPHPDKAVERAVVQSLRAALPFGLKLMSPDSRLPGTLGRLGLTPAPEVVELDLRPPLSDMRLSLNGKWRNALKKAEKSDLHVTRLAPSPSVLRPYLLLEKHQQTQRHYRGLPPEFALTLQDVAPKSLRLFEVDDAFMLFILHGTSATYQIGHTGPRGRAVNAHNLILWEAIKRLKLEGVRRLDLGTIDTRRAPDLARFKLRTGATARVLSPAALM</sequence>
<evidence type="ECO:0000259" key="1">
    <source>
        <dbReference type="Pfam" id="PF13480"/>
    </source>
</evidence>
<dbReference type="Gene3D" id="3.40.630.30">
    <property type="match status" value="2"/>
</dbReference>
<dbReference type="Pfam" id="PF13480">
    <property type="entry name" value="Acetyltransf_6"/>
    <property type="match status" value="1"/>
</dbReference>
<dbReference type="KEGG" id="ceh:CEW89_01055"/>
<evidence type="ECO:0000313" key="2">
    <source>
        <dbReference type="EMBL" id="ATG46282.1"/>
    </source>
</evidence>
<dbReference type="PANTHER" id="PTHR36174">
    <property type="entry name" value="LIPID II:GLYCINE GLYCYLTRANSFERASE"/>
    <property type="match status" value="1"/>
</dbReference>
<dbReference type="AlphaFoldDB" id="A0A291G8B0"/>
<dbReference type="InterPro" id="IPR016181">
    <property type="entry name" value="Acyl_CoA_acyltransferase"/>
</dbReference>
<name>A0A291G8B0_9RHOB</name>